<name>A0A9P0AI41_BEMTA</name>
<gene>
    <name evidence="9" type="ORF">BEMITA_LOCUS11962</name>
</gene>
<dbReference type="FunFam" id="3.20.20.100:FF:000006">
    <property type="entry name" value="Aldo-keto reductase family 1 member A1"/>
    <property type="match status" value="1"/>
</dbReference>
<dbReference type="SUPFAM" id="SSF51430">
    <property type="entry name" value="NAD(P)-linked oxidoreductase"/>
    <property type="match status" value="1"/>
</dbReference>
<evidence type="ECO:0000313" key="10">
    <source>
        <dbReference type="Proteomes" id="UP001152759"/>
    </source>
</evidence>
<evidence type="ECO:0000256" key="2">
    <source>
        <dbReference type="ARBA" id="ARBA00022857"/>
    </source>
</evidence>
<dbReference type="Proteomes" id="UP001152759">
    <property type="component" value="Chromosome 7"/>
</dbReference>
<feature type="domain" description="NADP-dependent oxidoreductase" evidence="8">
    <location>
        <begin position="35"/>
        <end position="313"/>
    </location>
</feature>
<sequence length="342" mass="38795">MRVLLSLAYLFLLATCGRTHEKFKLSSGYEIPAIGLGTGTITPNEADEAIANALEIGYRHIDTAFNYRNEAAIGSALKKWFQKGGKRGDLFITTKLPHHANRAESVEKYLTHSLKDLGLEYVDMYLIHMPYGTKEGNNLTEATDNGNVIFESVDHLALWAKMEEQVIAGRAKSIGLSNFNQSQILNIYNNAKIKPSNLEVEAHAYFQQMELREFCREYNIVITAYSPLGSPNDRKRIHKGTEKDVPSLLELREVKEIAEKYNKTAAQILLRRSVQSGLAVIPKSSNKDHQRENFDIFDFNLSEDDVAKMRNLDKGEIGRLFDFLGFFKDLNKNPQYPFPLLT</sequence>
<proteinExistence type="inferred from homology"/>
<dbReference type="PROSITE" id="PS00062">
    <property type="entry name" value="ALDOKETO_REDUCTASE_2"/>
    <property type="match status" value="1"/>
</dbReference>
<dbReference type="PROSITE" id="PS00798">
    <property type="entry name" value="ALDOKETO_REDUCTASE_1"/>
    <property type="match status" value="1"/>
</dbReference>
<feature type="site" description="Lowers pKa of active site Tyr" evidence="6">
    <location>
        <position position="95"/>
    </location>
</feature>
<dbReference type="EMBL" id="OU963868">
    <property type="protein sequence ID" value="CAH0393579.1"/>
    <property type="molecule type" value="Genomic_DNA"/>
</dbReference>
<evidence type="ECO:0000256" key="3">
    <source>
        <dbReference type="ARBA" id="ARBA00023002"/>
    </source>
</evidence>
<evidence type="ECO:0000256" key="1">
    <source>
        <dbReference type="ARBA" id="ARBA00007905"/>
    </source>
</evidence>
<evidence type="ECO:0000256" key="6">
    <source>
        <dbReference type="PIRSR" id="PIRSR000097-3"/>
    </source>
</evidence>
<dbReference type="InterPro" id="IPR018170">
    <property type="entry name" value="Aldo/ket_reductase_CS"/>
</dbReference>
<keyword evidence="2" id="KW-0521">NADP</keyword>
<dbReference type="InterPro" id="IPR020471">
    <property type="entry name" value="AKR"/>
</dbReference>
<feature type="chain" id="PRO_5040341842" description="NADP-dependent oxidoreductase domain-containing protein" evidence="7">
    <location>
        <begin position="20"/>
        <end position="342"/>
    </location>
</feature>
<feature type="binding site" evidence="5">
    <location>
        <position position="128"/>
    </location>
    <ligand>
        <name>substrate</name>
    </ligand>
</feature>
<feature type="active site" description="Proton donor" evidence="4">
    <location>
        <position position="67"/>
    </location>
</feature>
<organism evidence="9 10">
    <name type="scientific">Bemisia tabaci</name>
    <name type="common">Sweetpotato whitefly</name>
    <name type="synonym">Aleurodes tabaci</name>
    <dbReference type="NCBI Taxonomy" id="7038"/>
    <lineage>
        <taxon>Eukaryota</taxon>
        <taxon>Metazoa</taxon>
        <taxon>Ecdysozoa</taxon>
        <taxon>Arthropoda</taxon>
        <taxon>Hexapoda</taxon>
        <taxon>Insecta</taxon>
        <taxon>Pterygota</taxon>
        <taxon>Neoptera</taxon>
        <taxon>Paraneoptera</taxon>
        <taxon>Hemiptera</taxon>
        <taxon>Sternorrhyncha</taxon>
        <taxon>Aleyrodoidea</taxon>
        <taxon>Aleyrodidae</taxon>
        <taxon>Aleyrodinae</taxon>
        <taxon>Bemisia</taxon>
    </lineage>
</organism>
<keyword evidence="3" id="KW-0560">Oxidoreductase</keyword>
<dbReference type="PIRSF" id="PIRSF000097">
    <property type="entry name" value="AKR"/>
    <property type="match status" value="1"/>
</dbReference>
<feature type="signal peptide" evidence="7">
    <location>
        <begin position="1"/>
        <end position="19"/>
    </location>
</feature>
<dbReference type="GO" id="GO:0016491">
    <property type="term" value="F:oxidoreductase activity"/>
    <property type="evidence" value="ECO:0007669"/>
    <property type="project" value="UniProtKB-KW"/>
</dbReference>
<evidence type="ECO:0000259" key="8">
    <source>
        <dbReference type="Pfam" id="PF00248"/>
    </source>
</evidence>
<dbReference type="Pfam" id="PF00248">
    <property type="entry name" value="Aldo_ket_red"/>
    <property type="match status" value="1"/>
</dbReference>
<evidence type="ECO:0000256" key="5">
    <source>
        <dbReference type="PIRSR" id="PIRSR000097-2"/>
    </source>
</evidence>
<evidence type="ECO:0000256" key="4">
    <source>
        <dbReference type="PIRSR" id="PIRSR000097-1"/>
    </source>
</evidence>
<dbReference type="AlphaFoldDB" id="A0A9P0AI41"/>
<dbReference type="InterPro" id="IPR036812">
    <property type="entry name" value="NAD(P)_OxRdtase_dom_sf"/>
</dbReference>
<dbReference type="Gene3D" id="3.20.20.100">
    <property type="entry name" value="NADP-dependent oxidoreductase domain"/>
    <property type="match status" value="1"/>
</dbReference>
<dbReference type="PRINTS" id="PR00069">
    <property type="entry name" value="ALDKETRDTASE"/>
</dbReference>
<dbReference type="InterPro" id="IPR023210">
    <property type="entry name" value="NADP_OxRdtase_dom"/>
</dbReference>
<dbReference type="PANTHER" id="PTHR11732">
    <property type="entry name" value="ALDO/KETO REDUCTASE"/>
    <property type="match status" value="1"/>
</dbReference>
<keyword evidence="10" id="KW-1185">Reference proteome</keyword>
<evidence type="ECO:0000256" key="7">
    <source>
        <dbReference type="SAM" id="SignalP"/>
    </source>
</evidence>
<protein>
    <recommendedName>
        <fullName evidence="8">NADP-dependent oxidoreductase domain-containing protein</fullName>
    </recommendedName>
</protein>
<comment type="similarity">
    <text evidence="1">Belongs to the aldo/keto reductase family.</text>
</comment>
<accession>A0A9P0AI41</accession>
<evidence type="ECO:0000313" key="9">
    <source>
        <dbReference type="EMBL" id="CAH0393579.1"/>
    </source>
</evidence>
<reference evidence="9" key="1">
    <citation type="submission" date="2021-12" db="EMBL/GenBank/DDBJ databases">
        <authorList>
            <person name="King R."/>
        </authorList>
    </citation>
    <scope>NUCLEOTIDE SEQUENCE</scope>
</reference>
<keyword evidence="7" id="KW-0732">Signal</keyword>